<evidence type="ECO:0000313" key="5">
    <source>
        <dbReference type="EMBL" id="EDO42472.1"/>
    </source>
</evidence>
<proteinExistence type="inferred from homology"/>
<dbReference type="PRINTS" id="PR00186">
    <property type="entry name" value="HEMERYTHRIN"/>
</dbReference>
<dbReference type="Gene3D" id="1.20.120.50">
    <property type="entry name" value="Hemerythrin-like"/>
    <property type="match status" value="1"/>
</dbReference>
<evidence type="ECO:0000256" key="2">
    <source>
        <dbReference type="ARBA" id="ARBA00022723"/>
    </source>
</evidence>
<feature type="domain" description="Hemerythrin-like" evidence="4">
    <location>
        <begin position="10"/>
        <end position="116"/>
    </location>
</feature>
<gene>
    <name evidence="5" type="ORF">NEMVEDRAFT_v1g100902</name>
</gene>
<evidence type="ECO:0000259" key="4">
    <source>
        <dbReference type="Pfam" id="PF01814"/>
    </source>
</evidence>
<dbReference type="InterPro" id="IPR012312">
    <property type="entry name" value="Hemerythrin-like"/>
</dbReference>
<dbReference type="InterPro" id="IPR035938">
    <property type="entry name" value="Hemerythrin-like_sf"/>
</dbReference>
<dbReference type="EMBL" id="DS469564">
    <property type="protein sequence ID" value="EDO42472.1"/>
    <property type="molecule type" value="Genomic_DNA"/>
</dbReference>
<sequence>RWNESFKVFYQNLDDEHRGLFDVVFDVDAKRGDAGAVSKAASAFKGHFTTEEAEMKKGVDAGKLDGAHYKGHCTAHNKFLELFGSFGNNLGDDEINYSMKWLVNHIKSTDFHYKGKLIQ</sequence>
<dbReference type="GO" id="GO:0005506">
    <property type="term" value="F:iron ion binding"/>
    <property type="evidence" value="ECO:0007669"/>
    <property type="project" value="InterPro"/>
</dbReference>
<feature type="non-terminal residue" evidence="5">
    <location>
        <position position="1"/>
    </location>
</feature>
<evidence type="ECO:0000256" key="1">
    <source>
        <dbReference type="ARBA" id="ARBA00010587"/>
    </source>
</evidence>
<dbReference type="SUPFAM" id="SSF47188">
    <property type="entry name" value="Hemerythrin-like"/>
    <property type="match status" value="1"/>
</dbReference>
<dbReference type="PANTHER" id="PTHR37164:SF1">
    <property type="entry name" value="BACTERIOHEMERYTHRIN"/>
    <property type="match status" value="1"/>
</dbReference>
<dbReference type="AlphaFoldDB" id="A7S1J4"/>
<dbReference type="InterPro" id="IPR002063">
    <property type="entry name" value="Haemerythrin"/>
</dbReference>
<dbReference type="PhylomeDB" id="A7S1J4"/>
<dbReference type="HOGENOM" id="CLU_086902_4_0_1"/>
<dbReference type="Proteomes" id="UP000001593">
    <property type="component" value="Unassembled WGS sequence"/>
</dbReference>
<keyword evidence="6" id="KW-1185">Reference proteome</keyword>
<dbReference type="CDD" id="cd00522">
    <property type="entry name" value="Hemerythrin-like"/>
    <property type="match status" value="1"/>
</dbReference>
<dbReference type="InterPro" id="IPR050669">
    <property type="entry name" value="Hemerythrin"/>
</dbReference>
<protein>
    <recommendedName>
        <fullName evidence="4">Hemerythrin-like domain-containing protein</fullName>
    </recommendedName>
</protein>
<organism evidence="5 6">
    <name type="scientific">Nematostella vectensis</name>
    <name type="common">Starlet sea anemone</name>
    <dbReference type="NCBI Taxonomy" id="45351"/>
    <lineage>
        <taxon>Eukaryota</taxon>
        <taxon>Metazoa</taxon>
        <taxon>Cnidaria</taxon>
        <taxon>Anthozoa</taxon>
        <taxon>Hexacorallia</taxon>
        <taxon>Actiniaria</taxon>
        <taxon>Edwardsiidae</taxon>
        <taxon>Nematostella</taxon>
    </lineage>
</organism>
<accession>A7S1J4</accession>
<dbReference type="Pfam" id="PF01814">
    <property type="entry name" value="Hemerythrin"/>
    <property type="match status" value="1"/>
</dbReference>
<dbReference type="PANTHER" id="PTHR37164">
    <property type="entry name" value="BACTERIOHEMERYTHRIN"/>
    <property type="match status" value="1"/>
</dbReference>
<evidence type="ECO:0000313" key="6">
    <source>
        <dbReference type="Proteomes" id="UP000001593"/>
    </source>
</evidence>
<reference evidence="5 6" key="1">
    <citation type="journal article" date="2007" name="Science">
        <title>Sea anemone genome reveals ancestral eumetazoan gene repertoire and genomic organization.</title>
        <authorList>
            <person name="Putnam N.H."/>
            <person name="Srivastava M."/>
            <person name="Hellsten U."/>
            <person name="Dirks B."/>
            <person name="Chapman J."/>
            <person name="Salamov A."/>
            <person name="Terry A."/>
            <person name="Shapiro H."/>
            <person name="Lindquist E."/>
            <person name="Kapitonov V.V."/>
            <person name="Jurka J."/>
            <person name="Genikhovich G."/>
            <person name="Grigoriev I.V."/>
            <person name="Lucas S.M."/>
            <person name="Steele R.E."/>
            <person name="Finnerty J.R."/>
            <person name="Technau U."/>
            <person name="Martindale M.Q."/>
            <person name="Rokhsar D.S."/>
        </authorList>
    </citation>
    <scope>NUCLEOTIDE SEQUENCE [LARGE SCALE GENOMIC DNA]</scope>
    <source>
        <strain evidence="6">CH2 X CH6</strain>
    </source>
</reference>
<keyword evidence="3" id="KW-0408">Iron</keyword>
<keyword evidence="2" id="KW-0479">Metal-binding</keyword>
<evidence type="ECO:0000256" key="3">
    <source>
        <dbReference type="ARBA" id="ARBA00023004"/>
    </source>
</evidence>
<name>A7S1J4_NEMVE</name>
<dbReference type="InParanoid" id="A7S1J4"/>
<comment type="similarity">
    <text evidence="1">Belongs to the hemerythrin family.</text>
</comment>